<evidence type="ECO:0000256" key="2">
    <source>
        <dbReference type="ARBA" id="ARBA00022574"/>
    </source>
</evidence>
<evidence type="ECO:0000256" key="3">
    <source>
        <dbReference type="ARBA" id="ARBA00022737"/>
    </source>
</evidence>
<evidence type="ECO:0000313" key="6">
    <source>
        <dbReference type="EMBL" id="KPI36941.1"/>
    </source>
</evidence>
<dbReference type="SMART" id="SM00320">
    <property type="entry name" value="WD40"/>
    <property type="match status" value="3"/>
</dbReference>
<dbReference type="VEuPathDB" id="FungiDB:AB675_5980"/>
<dbReference type="STRING" id="1664694.A0A0N0NJG1"/>
<dbReference type="InterPro" id="IPR036322">
    <property type="entry name" value="WD40_repeat_dom_sf"/>
</dbReference>
<proteinExistence type="inferred from homology"/>
<dbReference type="InterPro" id="IPR015943">
    <property type="entry name" value="WD40/YVTN_repeat-like_dom_sf"/>
</dbReference>
<dbReference type="AlphaFoldDB" id="A0A0N0NJG1"/>
<evidence type="ECO:0000256" key="4">
    <source>
        <dbReference type="ARBA" id="ARBA00025740"/>
    </source>
</evidence>
<dbReference type="GeneID" id="28738115"/>
<comment type="caution">
    <text evidence="6">The sequence shown here is derived from an EMBL/GenBank/DDBJ whole genome shotgun (WGS) entry which is preliminary data.</text>
</comment>
<organism evidence="6 7">
    <name type="scientific">Cyphellophora attinorum</name>
    <dbReference type="NCBI Taxonomy" id="1664694"/>
    <lineage>
        <taxon>Eukaryota</taxon>
        <taxon>Fungi</taxon>
        <taxon>Dikarya</taxon>
        <taxon>Ascomycota</taxon>
        <taxon>Pezizomycotina</taxon>
        <taxon>Eurotiomycetes</taxon>
        <taxon>Chaetothyriomycetidae</taxon>
        <taxon>Chaetothyriales</taxon>
        <taxon>Cyphellophoraceae</taxon>
        <taxon>Cyphellophora</taxon>
    </lineage>
</organism>
<dbReference type="Proteomes" id="UP000038010">
    <property type="component" value="Unassembled WGS sequence"/>
</dbReference>
<dbReference type="PANTHER" id="PTHR11227">
    <property type="entry name" value="WD-REPEAT PROTEIN INTERACTING WITH PHOSPHOINOSIDES WIPI -RELATED"/>
    <property type="match status" value="1"/>
</dbReference>
<sequence length="412" mass="44800">MNTRPVIDESTGPLSLSASFNNDCSCFAVGLEDGFCVFNSDPCEIKLSKDLNAGIGSAEMLGRYNYLALVGGGRNPKWPQTKVIIWDDSKNKIAITLELKTPALRVRLTKSHIVVALHNSVHIYRFGTQPEKISSFETADNPLGLICLGKKTVAFPGRSPGKLQLVELESGNVSIIPAHTSALRAIDLSRDGQYLATASETGTLIRIFSTANCAKISELRRGVDPAFIFSLAISPNSTMLAVTSDKSTLHVFDLPVTVAPATSASRIARQRSQSPRTPTEPEEAQNPAQKWGFLSKIPLLPRVFSDTYSFASTHFEMGDDNVGPNSPSSLSYLPALGSLPTRTQKGILGWLNDETLLCIGTGRDGRWERFRIGEQAGNVSGVEKDARIGTEAGIGMERRSVWRDGWKRYLAS</sequence>
<feature type="region of interest" description="Disordered" evidence="5">
    <location>
        <begin position="263"/>
        <end position="288"/>
    </location>
</feature>
<name>A0A0N0NJG1_9EURO</name>
<dbReference type="EMBL" id="LFJN01000027">
    <property type="protein sequence ID" value="KPI36941.1"/>
    <property type="molecule type" value="Genomic_DNA"/>
</dbReference>
<evidence type="ECO:0000256" key="5">
    <source>
        <dbReference type="SAM" id="MobiDB-lite"/>
    </source>
</evidence>
<dbReference type="GO" id="GO:0005774">
    <property type="term" value="C:vacuolar membrane"/>
    <property type="evidence" value="ECO:0007669"/>
    <property type="project" value="UniProtKB-SubCell"/>
</dbReference>
<accession>A0A0N0NJG1</accession>
<evidence type="ECO:0000313" key="7">
    <source>
        <dbReference type="Proteomes" id="UP000038010"/>
    </source>
</evidence>
<comment type="similarity">
    <text evidence="4">Belongs to the WD repeat PROPPIN family.</text>
</comment>
<dbReference type="Gene3D" id="2.130.10.10">
    <property type="entry name" value="YVTN repeat-like/Quinoprotein amine dehydrogenase"/>
    <property type="match status" value="1"/>
</dbReference>
<dbReference type="OrthoDB" id="1667587at2759"/>
<dbReference type="InterPro" id="IPR001680">
    <property type="entry name" value="WD40_rpt"/>
</dbReference>
<keyword evidence="2" id="KW-0853">WD repeat</keyword>
<dbReference type="Pfam" id="PF21032">
    <property type="entry name" value="PROPPIN"/>
    <property type="match status" value="1"/>
</dbReference>
<keyword evidence="7" id="KW-1185">Reference proteome</keyword>
<dbReference type="SUPFAM" id="SSF50978">
    <property type="entry name" value="WD40 repeat-like"/>
    <property type="match status" value="1"/>
</dbReference>
<evidence type="ECO:0000256" key="1">
    <source>
        <dbReference type="ARBA" id="ARBA00004148"/>
    </source>
</evidence>
<feature type="compositionally biased region" description="Low complexity" evidence="5">
    <location>
        <begin position="263"/>
        <end position="276"/>
    </location>
</feature>
<dbReference type="RefSeq" id="XP_017996904.1">
    <property type="nucleotide sequence ID" value="XM_018146235.1"/>
</dbReference>
<gene>
    <name evidence="6" type="ORF">AB675_5980</name>
</gene>
<reference evidence="6 7" key="1">
    <citation type="submission" date="2015-06" db="EMBL/GenBank/DDBJ databases">
        <title>Draft genome of the ant-associated black yeast Phialophora attae CBS 131958.</title>
        <authorList>
            <person name="Moreno L.F."/>
            <person name="Stielow B.J."/>
            <person name="de Hoog S."/>
            <person name="Vicente V.A."/>
            <person name="Weiss V.A."/>
            <person name="de Vries M."/>
            <person name="Cruz L.M."/>
            <person name="Souza E.M."/>
        </authorList>
    </citation>
    <scope>NUCLEOTIDE SEQUENCE [LARGE SCALE GENOMIC DNA]</scope>
    <source>
        <strain evidence="6 7">CBS 131958</strain>
    </source>
</reference>
<protein>
    <submittedName>
        <fullName evidence="6">SVP1-like protein 2</fullName>
    </submittedName>
</protein>
<keyword evidence="3" id="KW-0677">Repeat</keyword>
<comment type="subcellular location">
    <subcellularLocation>
        <location evidence="1">Vacuole membrane</location>
        <topology evidence="1">Peripheral membrane protein</topology>
    </subcellularLocation>
</comment>
<dbReference type="InterPro" id="IPR048720">
    <property type="entry name" value="PROPPIN"/>
</dbReference>